<evidence type="ECO:0000256" key="1">
    <source>
        <dbReference type="ARBA" id="ARBA00001927"/>
    </source>
</evidence>
<evidence type="ECO:0000313" key="8">
    <source>
        <dbReference type="EMBL" id="MCM2388155.1"/>
    </source>
</evidence>
<sequence>MKVTVDRGLCDGNGVCMGIAPDVYDIDDDLTLHIVHEIPDDPAIRAQVRQSITACPVLALSLKE</sequence>
<dbReference type="SUPFAM" id="SSF54862">
    <property type="entry name" value="4Fe-4S ferredoxins"/>
    <property type="match status" value="1"/>
</dbReference>
<protein>
    <submittedName>
        <fullName evidence="8">Ferredoxin</fullName>
    </submittedName>
</protein>
<gene>
    <name evidence="8" type="ORF">NBG84_07500</name>
</gene>
<evidence type="ECO:0000256" key="6">
    <source>
        <dbReference type="ARBA" id="ARBA00023014"/>
    </source>
</evidence>
<organism evidence="8 9">
    <name type="scientific">Streptomyces albipurpureus</name>
    <dbReference type="NCBI Taxonomy" id="2897419"/>
    <lineage>
        <taxon>Bacteria</taxon>
        <taxon>Bacillati</taxon>
        <taxon>Actinomycetota</taxon>
        <taxon>Actinomycetes</taxon>
        <taxon>Kitasatosporales</taxon>
        <taxon>Streptomycetaceae</taxon>
        <taxon>Streptomyces</taxon>
    </lineage>
</organism>
<evidence type="ECO:0000256" key="4">
    <source>
        <dbReference type="ARBA" id="ARBA00022982"/>
    </source>
</evidence>
<evidence type="ECO:0000256" key="7">
    <source>
        <dbReference type="ARBA" id="ARBA00023291"/>
    </source>
</evidence>
<keyword evidence="9" id="KW-1185">Reference proteome</keyword>
<keyword evidence="7" id="KW-0003">3Fe-4S</keyword>
<comment type="caution">
    <text evidence="8">The sequence shown here is derived from an EMBL/GenBank/DDBJ whole genome shotgun (WGS) entry which is preliminary data.</text>
</comment>
<dbReference type="EMBL" id="JAMQAW010000007">
    <property type="protein sequence ID" value="MCM2388155.1"/>
    <property type="molecule type" value="Genomic_DNA"/>
</dbReference>
<dbReference type="PANTHER" id="PTHR36923">
    <property type="entry name" value="FERREDOXIN"/>
    <property type="match status" value="1"/>
</dbReference>
<keyword evidence="4" id="KW-0249">Electron transport</keyword>
<keyword evidence="5" id="KW-0408">Iron</keyword>
<keyword evidence="3" id="KW-0479">Metal-binding</keyword>
<dbReference type="Pfam" id="PF13370">
    <property type="entry name" value="Fer4_13"/>
    <property type="match status" value="1"/>
</dbReference>
<comment type="cofactor">
    <cofactor evidence="1">
        <name>[3Fe-4S] cluster</name>
        <dbReference type="ChEBI" id="CHEBI:21137"/>
    </cofactor>
</comment>
<keyword evidence="6" id="KW-0411">Iron-sulfur</keyword>
<reference evidence="8" key="1">
    <citation type="submission" date="2022-06" db="EMBL/GenBank/DDBJ databases">
        <title>Genome public.</title>
        <authorList>
            <person name="Sun Q."/>
        </authorList>
    </citation>
    <scope>NUCLEOTIDE SEQUENCE</scope>
    <source>
        <strain evidence="8">CWNU-1</strain>
    </source>
</reference>
<evidence type="ECO:0000256" key="2">
    <source>
        <dbReference type="ARBA" id="ARBA00022448"/>
    </source>
</evidence>
<keyword evidence="2" id="KW-0813">Transport</keyword>
<dbReference type="Proteomes" id="UP001431429">
    <property type="component" value="Unassembled WGS sequence"/>
</dbReference>
<name>A0ABT0UI93_9ACTN</name>
<evidence type="ECO:0000256" key="5">
    <source>
        <dbReference type="ARBA" id="ARBA00023004"/>
    </source>
</evidence>
<accession>A0ABT0UI93</accession>
<evidence type="ECO:0000313" key="9">
    <source>
        <dbReference type="Proteomes" id="UP001431429"/>
    </source>
</evidence>
<proteinExistence type="predicted"/>
<dbReference type="Gene3D" id="3.30.70.20">
    <property type="match status" value="1"/>
</dbReference>
<evidence type="ECO:0000256" key="3">
    <source>
        <dbReference type="ARBA" id="ARBA00022723"/>
    </source>
</evidence>
<dbReference type="PANTHER" id="PTHR36923:SF3">
    <property type="entry name" value="FERREDOXIN"/>
    <property type="match status" value="1"/>
</dbReference>
<dbReference type="RefSeq" id="WP_250918509.1">
    <property type="nucleotide sequence ID" value="NZ_JAMQAW010000007.1"/>
</dbReference>
<dbReference type="InterPro" id="IPR051269">
    <property type="entry name" value="Fe-S_cluster_ET"/>
</dbReference>